<protein>
    <recommendedName>
        <fullName evidence="4">Helicase-like protein</fullName>
    </recommendedName>
</protein>
<proteinExistence type="predicted"/>
<feature type="compositionally biased region" description="Basic and acidic residues" evidence="1">
    <location>
        <begin position="234"/>
        <end position="245"/>
    </location>
</feature>
<evidence type="ECO:0008006" key="4">
    <source>
        <dbReference type="Google" id="ProtNLM"/>
    </source>
</evidence>
<dbReference type="VEuPathDB" id="TriTrypDB:TCDM_12062"/>
<dbReference type="Proteomes" id="UP000017861">
    <property type="component" value="Unassembled WGS sequence"/>
</dbReference>
<dbReference type="EMBL" id="AYLP01000480">
    <property type="protein sequence ID" value="ESS60408.1"/>
    <property type="molecule type" value="Genomic_DNA"/>
</dbReference>
<name>V5B7Q5_TRYCR</name>
<accession>V5B7Q5</accession>
<feature type="compositionally biased region" description="Polar residues" evidence="1">
    <location>
        <begin position="246"/>
        <end position="258"/>
    </location>
</feature>
<comment type="caution">
    <text evidence="2">The sequence shown here is derived from an EMBL/GenBank/DDBJ whole genome shotgun (WGS) entry which is preliminary data.</text>
</comment>
<feature type="compositionally biased region" description="Low complexity" evidence="1">
    <location>
        <begin position="296"/>
        <end position="305"/>
    </location>
</feature>
<evidence type="ECO:0000313" key="3">
    <source>
        <dbReference type="Proteomes" id="UP000017861"/>
    </source>
</evidence>
<dbReference type="AlphaFoldDB" id="V5B7Q5"/>
<organism evidence="2 3">
    <name type="scientific">Trypanosoma cruzi Dm28c</name>
    <dbReference type="NCBI Taxonomy" id="1416333"/>
    <lineage>
        <taxon>Eukaryota</taxon>
        <taxon>Discoba</taxon>
        <taxon>Euglenozoa</taxon>
        <taxon>Kinetoplastea</taxon>
        <taxon>Metakinetoplastina</taxon>
        <taxon>Trypanosomatida</taxon>
        <taxon>Trypanosomatidae</taxon>
        <taxon>Trypanosoma</taxon>
        <taxon>Schizotrypanum</taxon>
    </lineage>
</organism>
<evidence type="ECO:0000256" key="1">
    <source>
        <dbReference type="SAM" id="MobiDB-lite"/>
    </source>
</evidence>
<gene>
    <name evidence="2" type="ORF">TCDM_12062</name>
</gene>
<reference evidence="2 3" key="1">
    <citation type="journal article" date="2014" name="Genome Announc.">
        <title>Trypanosoma cruzi Clone Dm28c Draft Genome Sequence.</title>
        <authorList>
            <person name="Grisard E.C."/>
            <person name="Teixeira S.M."/>
            <person name="de Almeida L.G."/>
            <person name="Stoco P.H."/>
            <person name="Gerber A.L."/>
            <person name="Talavera-Lopez C."/>
            <person name="Lima O.C."/>
            <person name="Andersson B."/>
            <person name="de Vasconcelos A.T."/>
        </authorList>
    </citation>
    <scope>NUCLEOTIDE SEQUENCE [LARGE SCALE GENOMIC DNA]</scope>
    <source>
        <strain evidence="2 3">Dm28c</strain>
    </source>
</reference>
<evidence type="ECO:0000313" key="2">
    <source>
        <dbReference type="EMBL" id="ESS60408.1"/>
    </source>
</evidence>
<sequence length="434" mass="48166">MFWQERDFVGVGADRGQINVCFYFLQTHSQVSLRKLALVPYTSSEWCDIGARLWDMVCQCGDTQAQMTFINGNHMSDETLTVAASSTGLCLLHGPVSKAWQDSTLIGHIANLRAPQIPNFETQALLPAMGAARELGHQQGLITAERERLNFGYANAVADVQNRNAQRNSRVEEAHINLSARESNIAGAGNQVLELQQQLEADRAQLREREFNLGVLTGQFQEREARLNALQNARDSETAGRDEASATRQAANDGVTTIPHQTDILMAGGVPSSAARRGSAAHRRPHGNVGRPHFHPSTPLPSRTSPLDARLPMEEGRGFCAFDVTTWPSRIWNEGASGVIIDLRCAYQCWRQDDEQVKLAFDNLVEWIGVLEGGRDPTDRIMNLGRSLRNTFRMQLTMASDPGIRLSKLRARLYTAVHQTDAYARAAQPLVDRR</sequence>
<feature type="region of interest" description="Disordered" evidence="1">
    <location>
        <begin position="272"/>
        <end position="305"/>
    </location>
</feature>
<feature type="region of interest" description="Disordered" evidence="1">
    <location>
        <begin position="232"/>
        <end position="258"/>
    </location>
</feature>